<evidence type="ECO:0000313" key="4">
    <source>
        <dbReference type="EMBL" id="CAI6356342.1"/>
    </source>
</evidence>
<dbReference type="PROSITE" id="PS50005">
    <property type="entry name" value="TPR"/>
    <property type="match status" value="5"/>
</dbReference>
<feature type="repeat" description="TPR" evidence="3">
    <location>
        <begin position="255"/>
        <end position="288"/>
    </location>
</feature>
<dbReference type="SUPFAM" id="SSF48452">
    <property type="entry name" value="TPR-like"/>
    <property type="match status" value="2"/>
</dbReference>
<proteinExistence type="predicted"/>
<evidence type="ECO:0000256" key="1">
    <source>
        <dbReference type="ARBA" id="ARBA00022737"/>
    </source>
</evidence>
<evidence type="ECO:0008006" key="6">
    <source>
        <dbReference type="Google" id="ProtNLM"/>
    </source>
</evidence>
<reference evidence="4 5" key="1">
    <citation type="submission" date="2023-01" db="EMBL/GenBank/DDBJ databases">
        <authorList>
            <person name="Whitehead M."/>
        </authorList>
    </citation>
    <scope>NUCLEOTIDE SEQUENCE [LARGE SCALE GENOMIC DNA]</scope>
</reference>
<dbReference type="PROSITE" id="PS50293">
    <property type="entry name" value="TPR_REGION"/>
    <property type="match status" value="1"/>
</dbReference>
<keyword evidence="1" id="KW-0677">Repeat</keyword>
<dbReference type="Pfam" id="PF00515">
    <property type="entry name" value="TPR_1"/>
    <property type="match status" value="1"/>
</dbReference>
<evidence type="ECO:0000313" key="5">
    <source>
        <dbReference type="Proteomes" id="UP001160148"/>
    </source>
</evidence>
<keyword evidence="5" id="KW-1185">Reference proteome</keyword>
<feature type="repeat" description="TPR" evidence="3">
    <location>
        <begin position="412"/>
        <end position="445"/>
    </location>
</feature>
<accession>A0AAV0WL70</accession>
<dbReference type="InterPro" id="IPR050498">
    <property type="entry name" value="Ycf3"/>
</dbReference>
<dbReference type="Gene3D" id="1.25.40.10">
    <property type="entry name" value="Tetratricopeptide repeat domain"/>
    <property type="match status" value="2"/>
</dbReference>
<dbReference type="InterPro" id="IPR019734">
    <property type="entry name" value="TPR_rpt"/>
</dbReference>
<dbReference type="PANTHER" id="PTHR44858:SF1">
    <property type="entry name" value="UDP-N-ACETYLGLUCOSAMINE--PEPTIDE N-ACETYLGLUCOSAMINYLTRANSFERASE SPINDLY-RELATED"/>
    <property type="match status" value="1"/>
</dbReference>
<keyword evidence="2 3" id="KW-0802">TPR repeat</keyword>
<dbReference type="Pfam" id="PF13414">
    <property type="entry name" value="TPR_11"/>
    <property type="match status" value="1"/>
</dbReference>
<organism evidence="4 5">
    <name type="scientific">Macrosiphum euphorbiae</name>
    <name type="common">potato aphid</name>
    <dbReference type="NCBI Taxonomy" id="13131"/>
    <lineage>
        <taxon>Eukaryota</taxon>
        <taxon>Metazoa</taxon>
        <taxon>Ecdysozoa</taxon>
        <taxon>Arthropoda</taxon>
        <taxon>Hexapoda</taxon>
        <taxon>Insecta</taxon>
        <taxon>Pterygota</taxon>
        <taxon>Neoptera</taxon>
        <taxon>Paraneoptera</taxon>
        <taxon>Hemiptera</taxon>
        <taxon>Sternorrhyncha</taxon>
        <taxon>Aphidomorpha</taxon>
        <taxon>Aphidoidea</taxon>
        <taxon>Aphididae</taxon>
        <taxon>Macrosiphini</taxon>
        <taxon>Macrosiphum</taxon>
    </lineage>
</organism>
<protein>
    <recommendedName>
        <fullName evidence="6">UDP-N-acetylglucosamine--peptide N-acetylglucosaminyltransferase SPINDLY</fullName>
    </recommendedName>
</protein>
<feature type="repeat" description="TPR" evidence="3">
    <location>
        <begin position="289"/>
        <end position="322"/>
    </location>
</feature>
<comment type="caution">
    <text evidence="4">The sequence shown here is derived from an EMBL/GenBank/DDBJ whole genome shotgun (WGS) entry which is preliminary data.</text>
</comment>
<dbReference type="EMBL" id="CARXXK010000002">
    <property type="protein sequence ID" value="CAI6356342.1"/>
    <property type="molecule type" value="Genomic_DNA"/>
</dbReference>
<gene>
    <name evidence="4" type="ORF">MEUPH1_LOCUS12083</name>
</gene>
<sequence>MNSSSSYVFFPKHSDSEAPISVITDILSEIDSLKFKNISDEFGKLGFTKVKDLAGATVGKARSVKLPGDTLKHLYEAMKIYSEVLDKLLKSAKSEIKNGNFIEAQKICKVLLTHKPKDLNVLLVNANSFFECEKYDECLECLEKAKSVNPNCSEVLLNMALVYQKKSENDLAKEYYFKACKIKPYSADAWTDYADFLNETNDLARAGFAYVRALSLQQESHEVRNKYGKLLLKLNKIKEAKNQFKMAHNSAKECPETLNYLADVYYKSGKFEKSILKYKQTLEIDPDRANACFHLGMAYIKRTEYQNASNAFKKGVALEPENKSYLKILAVTYCLLGDMELCAETYKKCLILEPEDFNLNLELALVYLNNIRNYHQASLYLEKCTQLNPDRIDVYQNLFTAYKKNKEPVKASDACMSIGDLYMEKDDYENAKSAFTCAAIMNPKNEYSHWKMGQTLYMLGQLDLALIKYKHTIAIKPNFPDAFYDMGVLFEERGLLEEAKVHYEKAIEISPNNHINARLKLNDILKKQTDLNNGITDNEMQ</sequence>
<name>A0AAV0WL70_9HEMI</name>
<dbReference type="AlphaFoldDB" id="A0AAV0WL70"/>
<dbReference type="PANTHER" id="PTHR44858">
    <property type="entry name" value="TETRATRICOPEPTIDE REPEAT PROTEIN 6"/>
    <property type="match status" value="1"/>
</dbReference>
<feature type="repeat" description="TPR" evidence="3">
    <location>
        <begin position="480"/>
        <end position="513"/>
    </location>
</feature>
<dbReference type="Proteomes" id="UP001160148">
    <property type="component" value="Unassembled WGS sequence"/>
</dbReference>
<dbReference type="InterPro" id="IPR011990">
    <property type="entry name" value="TPR-like_helical_dom_sf"/>
</dbReference>
<evidence type="ECO:0000256" key="2">
    <source>
        <dbReference type="ARBA" id="ARBA00022803"/>
    </source>
</evidence>
<feature type="repeat" description="TPR" evidence="3">
    <location>
        <begin position="153"/>
        <end position="186"/>
    </location>
</feature>
<dbReference type="Pfam" id="PF13181">
    <property type="entry name" value="TPR_8"/>
    <property type="match status" value="3"/>
</dbReference>
<dbReference type="SMART" id="SM00028">
    <property type="entry name" value="TPR"/>
    <property type="match status" value="10"/>
</dbReference>
<evidence type="ECO:0000256" key="3">
    <source>
        <dbReference type="PROSITE-ProRule" id="PRU00339"/>
    </source>
</evidence>